<sequence length="43" mass="4613">VPGEQRGPTNKPVQKSSSGRAPVGLYPSDLEFPRQIPRVPRGG</sequence>
<reference evidence="2 3" key="1">
    <citation type="journal article" date="2018" name="Nat. Ecol. Evol.">
        <title>Shark genomes provide insights into elasmobranch evolution and the origin of vertebrates.</title>
        <authorList>
            <person name="Hara Y"/>
            <person name="Yamaguchi K"/>
            <person name="Onimaru K"/>
            <person name="Kadota M"/>
            <person name="Koyanagi M"/>
            <person name="Keeley SD"/>
            <person name="Tatsumi K"/>
            <person name="Tanaka K"/>
            <person name="Motone F"/>
            <person name="Kageyama Y"/>
            <person name="Nozu R"/>
            <person name="Adachi N"/>
            <person name="Nishimura O"/>
            <person name="Nakagawa R"/>
            <person name="Tanegashima C"/>
            <person name="Kiyatake I"/>
            <person name="Matsumoto R"/>
            <person name="Murakumo K"/>
            <person name="Nishida K"/>
            <person name="Terakita A"/>
            <person name="Kuratani S"/>
            <person name="Sato K"/>
            <person name="Hyodo S Kuraku.S."/>
        </authorList>
    </citation>
    <scope>NUCLEOTIDE SEQUENCE [LARGE SCALE GENOMIC DNA]</scope>
</reference>
<feature type="region of interest" description="Disordered" evidence="1">
    <location>
        <begin position="1"/>
        <end position="43"/>
    </location>
</feature>
<name>A0A401TG06_CHIPU</name>
<evidence type="ECO:0000256" key="1">
    <source>
        <dbReference type="SAM" id="MobiDB-lite"/>
    </source>
</evidence>
<comment type="caution">
    <text evidence="2">The sequence shown here is derived from an EMBL/GenBank/DDBJ whole genome shotgun (WGS) entry which is preliminary data.</text>
</comment>
<gene>
    <name evidence="2" type="ORF">chiPu_0025882</name>
</gene>
<dbReference type="Proteomes" id="UP000287033">
    <property type="component" value="Unassembled WGS sequence"/>
</dbReference>
<keyword evidence="3" id="KW-1185">Reference proteome</keyword>
<protein>
    <submittedName>
        <fullName evidence="2">Uncharacterized protein</fullName>
    </submittedName>
</protein>
<dbReference type="AlphaFoldDB" id="A0A401TG06"/>
<feature type="compositionally biased region" description="Polar residues" evidence="1">
    <location>
        <begin position="7"/>
        <end position="19"/>
    </location>
</feature>
<proteinExistence type="predicted"/>
<evidence type="ECO:0000313" key="2">
    <source>
        <dbReference type="EMBL" id="GCC41561.1"/>
    </source>
</evidence>
<dbReference type="EMBL" id="BEZZ01067735">
    <property type="protein sequence ID" value="GCC41561.1"/>
    <property type="molecule type" value="Genomic_DNA"/>
</dbReference>
<evidence type="ECO:0000313" key="3">
    <source>
        <dbReference type="Proteomes" id="UP000287033"/>
    </source>
</evidence>
<accession>A0A401TG06</accession>
<organism evidence="2 3">
    <name type="scientific">Chiloscyllium punctatum</name>
    <name type="common">Brownbanded bambooshark</name>
    <name type="synonym">Hemiscyllium punctatum</name>
    <dbReference type="NCBI Taxonomy" id="137246"/>
    <lineage>
        <taxon>Eukaryota</taxon>
        <taxon>Metazoa</taxon>
        <taxon>Chordata</taxon>
        <taxon>Craniata</taxon>
        <taxon>Vertebrata</taxon>
        <taxon>Chondrichthyes</taxon>
        <taxon>Elasmobranchii</taxon>
        <taxon>Galeomorphii</taxon>
        <taxon>Galeoidea</taxon>
        <taxon>Orectolobiformes</taxon>
        <taxon>Hemiscylliidae</taxon>
        <taxon>Chiloscyllium</taxon>
    </lineage>
</organism>
<feature type="non-terminal residue" evidence="2">
    <location>
        <position position="1"/>
    </location>
</feature>